<dbReference type="Pfam" id="PF12904">
    <property type="entry name" value="Collagen_bind_2"/>
    <property type="match status" value="1"/>
</dbReference>
<feature type="domain" description="Putative collagen-binding" evidence="2">
    <location>
        <begin position="379"/>
        <end position="470"/>
    </location>
</feature>
<sequence>MKSNKILFFTLISLLSNVAAYSQKLVVKPQSAIIETSEGKPFLWIGDTAWDLFSDLNKEESVFYLENRKEKGFTVIQATLIMGGFNQSNAYGDAVFLDKDPSKPNEKFFEYVDYIVNETAKRGMFMGLLPTWANNVVARDDGKANFSTESAFTYGRFLGNRYKNKPVIWILGGDRNVHTDDEYLIWEAMAKGLQEGSSGNNLISYHPTAPISSHFWFHNEPWLSFNTIQSGHFKKFQTEIYEFGMVFQQLDPIKPWVNSEPAYEDIPVLFWHYFDYEKFGKKKEDVIGEDGLIKDKSFFPDGFFDDYDVRMEAYWTFFSGGVGYTYGNNAIWQMYKPGTRYHVPCLTFWDGALDRPGADDMKHVSKLFTRYPMGSFHIDQSVIYGTNFLNESNIRAVVGNDQSYILLYLNKGQEVRVNLSKLIRNGTASWFDPREGSIEKIGTVENKGFQLFDPPGEAGEHGNDWVLILEAAQM</sequence>
<dbReference type="PATRIC" id="fig|1409788.3.peg.2385"/>
<dbReference type="OrthoDB" id="59486at2"/>
<dbReference type="EMBL" id="LGIA01000151">
    <property type="protein sequence ID" value="KOH44879.1"/>
    <property type="molecule type" value="Genomic_DNA"/>
</dbReference>
<dbReference type="RefSeq" id="WP_082326428.1">
    <property type="nucleotide sequence ID" value="NZ_LGIA01000151.1"/>
</dbReference>
<evidence type="ECO:0000256" key="1">
    <source>
        <dbReference type="SAM" id="SignalP"/>
    </source>
</evidence>
<dbReference type="AlphaFoldDB" id="A0A0L8V8V8"/>
<comment type="caution">
    <text evidence="4">The sequence shown here is derived from an EMBL/GenBank/DDBJ whole genome shotgun (WGS) entry which is preliminary data.</text>
</comment>
<dbReference type="InterPro" id="IPR017853">
    <property type="entry name" value="GH"/>
</dbReference>
<evidence type="ECO:0000259" key="2">
    <source>
        <dbReference type="Pfam" id="PF12904"/>
    </source>
</evidence>
<reference evidence="5" key="1">
    <citation type="submission" date="2015-07" db="EMBL/GenBank/DDBJ databases">
        <title>Genome sequencing of Sunxiuqinia dokdonensis strain SK.</title>
        <authorList>
            <person name="Ahn S."/>
            <person name="Kim B.-C."/>
        </authorList>
    </citation>
    <scope>NUCLEOTIDE SEQUENCE [LARGE SCALE GENOMIC DNA]</scope>
    <source>
        <strain evidence="5">SK</strain>
    </source>
</reference>
<evidence type="ECO:0000259" key="3">
    <source>
        <dbReference type="Pfam" id="PF13204"/>
    </source>
</evidence>
<evidence type="ECO:0000313" key="4">
    <source>
        <dbReference type="EMBL" id="KOH44879.1"/>
    </source>
</evidence>
<keyword evidence="5" id="KW-1185">Reference proteome</keyword>
<dbReference type="InterPro" id="IPR025277">
    <property type="entry name" value="Apiosidase-like_cat_dom"/>
</dbReference>
<proteinExistence type="predicted"/>
<feature type="chain" id="PRO_5005591687" description="DUF4038 domain-containing protein" evidence="1">
    <location>
        <begin position="21"/>
        <end position="474"/>
    </location>
</feature>
<dbReference type="Gene3D" id="3.20.20.80">
    <property type="entry name" value="Glycosidases"/>
    <property type="match status" value="1"/>
</dbReference>
<dbReference type="STRING" id="1409788.NC99_23110"/>
<dbReference type="Proteomes" id="UP000036958">
    <property type="component" value="Unassembled WGS sequence"/>
</dbReference>
<protein>
    <recommendedName>
        <fullName evidence="6">DUF4038 domain-containing protein</fullName>
    </recommendedName>
</protein>
<name>A0A0L8V8V8_9BACT</name>
<evidence type="ECO:0000313" key="5">
    <source>
        <dbReference type="Proteomes" id="UP000036958"/>
    </source>
</evidence>
<keyword evidence="1" id="KW-0732">Signal</keyword>
<accession>A0A0L8V8V8</accession>
<organism evidence="4 5">
    <name type="scientific">Sunxiuqinia dokdonensis</name>
    <dbReference type="NCBI Taxonomy" id="1409788"/>
    <lineage>
        <taxon>Bacteria</taxon>
        <taxon>Pseudomonadati</taxon>
        <taxon>Bacteroidota</taxon>
        <taxon>Bacteroidia</taxon>
        <taxon>Marinilabiliales</taxon>
        <taxon>Prolixibacteraceae</taxon>
        <taxon>Sunxiuqinia</taxon>
    </lineage>
</organism>
<gene>
    <name evidence="4" type="ORF">NC99_23110</name>
</gene>
<evidence type="ECO:0008006" key="6">
    <source>
        <dbReference type="Google" id="ProtNLM"/>
    </source>
</evidence>
<dbReference type="PANTHER" id="PTHR37836:SF2">
    <property type="entry name" value="DUF4038 DOMAIN-CONTAINING PROTEIN"/>
    <property type="match status" value="1"/>
</dbReference>
<dbReference type="PANTHER" id="PTHR37836">
    <property type="entry name" value="LMO1036 PROTEIN"/>
    <property type="match status" value="1"/>
</dbReference>
<dbReference type="InterPro" id="IPR024749">
    <property type="entry name" value="Collagen-bd_put"/>
</dbReference>
<dbReference type="SUPFAM" id="SSF51445">
    <property type="entry name" value="(Trans)glycosidases"/>
    <property type="match status" value="1"/>
</dbReference>
<feature type="signal peptide" evidence="1">
    <location>
        <begin position="1"/>
        <end position="20"/>
    </location>
</feature>
<dbReference type="Pfam" id="PF13204">
    <property type="entry name" value="Apiosidase"/>
    <property type="match status" value="1"/>
</dbReference>
<feature type="domain" description="Apiosidase-like catalytic" evidence="3">
    <location>
        <begin position="33"/>
        <end position="373"/>
    </location>
</feature>